<evidence type="ECO:0000313" key="3">
    <source>
        <dbReference type="EMBL" id="CAG9607229.1"/>
    </source>
</evidence>
<name>A0A9C7G7I6_9BACI</name>
<dbReference type="RefSeq" id="WP_230495496.1">
    <property type="nucleotide sequence ID" value="NZ_CAKJTG010000004.1"/>
</dbReference>
<feature type="domain" description="Cell wall-active antibiotics response LiaF-like C-terminal" evidence="2">
    <location>
        <begin position="129"/>
        <end position="241"/>
    </location>
</feature>
<evidence type="ECO:0000259" key="2">
    <source>
        <dbReference type="Pfam" id="PF09922"/>
    </source>
</evidence>
<dbReference type="InterPro" id="IPR016975">
    <property type="entry name" value="Cell_wall_LiaF"/>
</dbReference>
<evidence type="ECO:0000256" key="1">
    <source>
        <dbReference type="SAM" id="Phobius"/>
    </source>
</evidence>
<feature type="transmembrane region" description="Helical" evidence="1">
    <location>
        <begin position="57"/>
        <end position="89"/>
    </location>
</feature>
<protein>
    <recommendedName>
        <fullName evidence="2">Cell wall-active antibiotics response LiaF-like C-terminal domain-containing protein</fullName>
    </recommendedName>
</protein>
<proteinExistence type="predicted"/>
<evidence type="ECO:0000313" key="4">
    <source>
        <dbReference type="Proteomes" id="UP000789845"/>
    </source>
</evidence>
<keyword evidence="1" id="KW-0812">Transmembrane</keyword>
<keyword evidence="1" id="KW-0472">Membrane</keyword>
<dbReference type="EMBL" id="CAKJTG010000004">
    <property type="protein sequence ID" value="CAG9607229.1"/>
    <property type="molecule type" value="Genomic_DNA"/>
</dbReference>
<comment type="caution">
    <text evidence="3">The sequence shown here is derived from an EMBL/GenBank/DDBJ whole genome shotgun (WGS) entry which is preliminary data.</text>
</comment>
<keyword evidence="1" id="KW-1133">Transmembrane helix</keyword>
<dbReference type="InterPro" id="IPR024425">
    <property type="entry name" value="LiaF-like_C"/>
</dbReference>
<reference evidence="3" key="1">
    <citation type="submission" date="2021-10" db="EMBL/GenBank/DDBJ databases">
        <authorList>
            <person name="Criscuolo A."/>
        </authorList>
    </citation>
    <scope>NUCLEOTIDE SEQUENCE</scope>
    <source>
        <strain evidence="3">CIP111885</strain>
    </source>
</reference>
<sequence length="244" mass="28038">MLKKITSEYISWIILIGAVILLVEVAFVNQGIIFSLFISIIMVYLGRKSMPKKRGKLLFWGGIVILIINIFHMITFRFLVLAIFIHFVIQYAQSKRAPNIVSPVVSEPTENKPREQVIGRKPLFRNILFGQQRTPNHVYEWNDINIQSGVGDSIIDLSYTVIPKGETVIYIRKFIGNIQIFVPYDYEVSVQHSVLLGTTTVFDFHEAKMLNQVFHLQTPDYEKADQKVKIITSVLLGDIEVKRI</sequence>
<gene>
    <name evidence="3" type="ORF">NEOCIP111885_00919</name>
</gene>
<dbReference type="PIRSF" id="PIRSF031509">
    <property type="entry name" value="Cell_wall_LiaF/YvqF"/>
    <property type="match status" value="1"/>
</dbReference>
<dbReference type="GO" id="GO:0016020">
    <property type="term" value="C:membrane"/>
    <property type="evidence" value="ECO:0007669"/>
    <property type="project" value="InterPro"/>
</dbReference>
<dbReference type="InterPro" id="IPR047793">
    <property type="entry name" value="LiaF_C"/>
</dbReference>
<organism evidence="3 4">
    <name type="scientific">Pseudoneobacillus rhizosphaerae</name>
    <dbReference type="NCBI Taxonomy" id="2880968"/>
    <lineage>
        <taxon>Bacteria</taxon>
        <taxon>Bacillati</taxon>
        <taxon>Bacillota</taxon>
        <taxon>Bacilli</taxon>
        <taxon>Bacillales</taxon>
        <taxon>Bacillaceae</taxon>
        <taxon>Pseudoneobacillus</taxon>
    </lineage>
</organism>
<feature type="transmembrane region" description="Helical" evidence="1">
    <location>
        <begin position="12"/>
        <end position="45"/>
    </location>
</feature>
<keyword evidence="4" id="KW-1185">Reference proteome</keyword>
<dbReference type="NCBIfam" id="NF040535">
    <property type="entry name" value="LiaF_C_term"/>
    <property type="match status" value="1"/>
</dbReference>
<dbReference type="Pfam" id="PF09922">
    <property type="entry name" value="LiaF-like_C"/>
    <property type="match status" value="1"/>
</dbReference>
<dbReference type="Proteomes" id="UP000789845">
    <property type="component" value="Unassembled WGS sequence"/>
</dbReference>
<accession>A0A9C7G7I6</accession>
<dbReference type="AlphaFoldDB" id="A0A9C7G7I6"/>